<evidence type="ECO:0008006" key="3">
    <source>
        <dbReference type="Google" id="ProtNLM"/>
    </source>
</evidence>
<dbReference type="AlphaFoldDB" id="E1JX70"/>
<reference evidence="1 2" key="1">
    <citation type="submission" date="2010-08" db="EMBL/GenBank/DDBJ databases">
        <title>The draft genome of Desulfovibrio fructosovorans JJ.</title>
        <authorList>
            <consortium name="US DOE Joint Genome Institute (JGI-PGF)"/>
            <person name="Lucas S."/>
            <person name="Copeland A."/>
            <person name="Lapidus A."/>
            <person name="Cheng J.-F."/>
            <person name="Bruce D."/>
            <person name="Goodwin L."/>
            <person name="Pitluck S."/>
            <person name="Land M.L."/>
            <person name="Hauser L."/>
            <person name="Chang Y.-J."/>
            <person name="Jeffries C."/>
            <person name="Wall J.D."/>
            <person name="Stahl D.A."/>
            <person name="Arkin A.P."/>
            <person name="Dehal P."/>
            <person name="Stolyar S.M."/>
            <person name="Hazen T.C."/>
            <person name="Woyke T.J."/>
        </authorList>
    </citation>
    <scope>NUCLEOTIDE SEQUENCE [LARGE SCALE GENOMIC DNA]</scope>
    <source>
        <strain evidence="1 2">JJ</strain>
    </source>
</reference>
<proteinExistence type="predicted"/>
<keyword evidence="2" id="KW-1185">Reference proteome</keyword>
<name>E1JX70_SOLFR</name>
<dbReference type="InterPro" id="IPR029044">
    <property type="entry name" value="Nucleotide-diphossugar_trans"/>
</dbReference>
<evidence type="ECO:0000313" key="1">
    <source>
        <dbReference type="EMBL" id="EFL51035.1"/>
    </source>
</evidence>
<gene>
    <name evidence="1" type="ORF">DesfrDRAFT_2194</name>
</gene>
<organism evidence="1 2">
    <name type="scientific">Solidesulfovibrio fructosivorans JJ]</name>
    <dbReference type="NCBI Taxonomy" id="596151"/>
    <lineage>
        <taxon>Bacteria</taxon>
        <taxon>Pseudomonadati</taxon>
        <taxon>Thermodesulfobacteriota</taxon>
        <taxon>Desulfovibrionia</taxon>
        <taxon>Desulfovibrionales</taxon>
        <taxon>Desulfovibrionaceae</taxon>
        <taxon>Solidesulfovibrio</taxon>
    </lineage>
</organism>
<sequence length="288" mass="32023">MDPTTPRERTRKPALMILTSHRRDCFDLCVWCLERFTRLERFTAVYVLANAVSPEHEASIAAFAARHAHVRVIPCLPAGLVPAVMDAQNAILARHADDGVVKIDEDVFVTEHWLEHLLAAQRMHAENPGVLLVACPTPVSTTGKRCLGAFFRAHFPDIVERCAASRVYDDPVYHRMVWEAVLTRDLMGKYARFANDAYFYSASLIIHCVLYDRKALEAIGPFPTQAIKGTLVTDEVAVNMALRRTGKKAALPSAGLVHHYSHAACLAAMLRDVPVSRIGAWMREAAGR</sequence>
<dbReference type="SUPFAM" id="SSF53448">
    <property type="entry name" value="Nucleotide-diphospho-sugar transferases"/>
    <property type="match status" value="1"/>
</dbReference>
<comment type="caution">
    <text evidence="1">The sequence shown here is derived from an EMBL/GenBank/DDBJ whole genome shotgun (WGS) entry which is preliminary data.</text>
</comment>
<accession>E1JX70</accession>
<dbReference type="Proteomes" id="UP000006250">
    <property type="component" value="Unassembled WGS sequence"/>
</dbReference>
<dbReference type="Gene3D" id="3.90.550.10">
    <property type="entry name" value="Spore Coat Polysaccharide Biosynthesis Protein SpsA, Chain A"/>
    <property type="match status" value="1"/>
</dbReference>
<evidence type="ECO:0000313" key="2">
    <source>
        <dbReference type="Proteomes" id="UP000006250"/>
    </source>
</evidence>
<dbReference type="RefSeq" id="WP_005993806.1">
    <property type="nucleotide sequence ID" value="NZ_AECZ01000013.1"/>
</dbReference>
<protein>
    <recommendedName>
        <fullName evidence="3">Glycosyl transferase family 2</fullName>
    </recommendedName>
</protein>
<dbReference type="STRING" id="596151.DesfrDRAFT_2194"/>
<dbReference type="EMBL" id="AECZ01000013">
    <property type="protein sequence ID" value="EFL51035.1"/>
    <property type="molecule type" value="Genomic_DNA"/>
</dbReference>
<dbReference type="eggNOG" id="COG1216">
    <property type="taxonomic scope" value="Bacteria"/>
</dbReference>
<dbReference type="OrthoDB" id="5445668at2"/>